<protein>
    <submittedName>
        <fullName evidence="10">Peptidoglycan/LPS O-acetylase OafA/YrhL</fullName>
    </submittedName>
</protein>
<dbReference type="PANTHER" id="PTHR40074:SF2">
    <property type="entry name" value="O-ACETYLTRANSFERASE WECH"/>
    <property type="match status" value="1"/>
</dbReference>
<dbReference type="RefSeq" id="WP_307364272.1">
    <property type="nucleotide sequence ID" value="NZ_JAUSXK010000001.1"/>
</dbReference>
<evidence type="ECO:0000256" key="8">
    <source>
        <dbReference type="SAM" id="Phobius"/>
    </source>
</evidence>
<feature type="transmembrane region" description="Helical" evidence="8">
    <location>
        <begin position="227"/>
        <end position="247"/>
    </location>
</feature>
<feature type="transmembrane region" description="Helical" evidence="8">
    <location>
        <begin position="343"/>
        <end position="362"/>
    </location>
</feature>
<accession>A0ABU0PEH8</accession>
<feature type="transmembrane region" description="Helical" evidence="8">
    <location>
        <begin position="303"/>
        <end position="323"/>
    </location>
</feature>
<dbReference type="Pfam" id="PF01757">
    <property type="entry name" value="Acyl_transf_3"/>
    <property type="match status" value="1"/>
</dbReference>
<sequence>MAIAELRSTITATAARDTGIDFVRALCVLGVVVLHSLMVGVTVTDTGPLFANASDGSWWITPLSWVLQVMPLFFVIGGFAGYTSLLRAQQRGGTAREFVAARIHRLVLPAVVTIGVVGVALTVLLANGVPADLVATAGYRYGQPLWFLGVFLLCQVLLPLFAAAHRRAPWITIGLLVAAAVAVDAVRDATGIDGVGFVNLAFVWLALQQLGFFFADGRIDSLTRRTRTVIGVAAVAALVATFVTGVYSPDLIANINPPTTSLLLVGVAHTMVLSLMRDRLAAWSTRPLPTRFRTFVTPRAMTIYLWHMPVLLAMAGASAVFSLTTGMALPTPSSFEWWMTRPLWLVTVVALTAGLALLLAGIEARRIPTPTRSAKRLFAASAIGTLAIVGLLVVGTTPMTAMIAVALLITSLRLSRPRHGLSAAWPSRRPGSDATSARAMQNT</sequence>
<feature type="region of interest" description="Disordered" evidence="7">
    <location>
        <begin position="421"/>
        <end position="443"/>
    </location>
</feature>
<evidence type="ECO:0000256" key="3">
    <source>
        <dbReference type="ARBA" id="ARBA00022475"/>
    </source>
</evidence>
<dbReference type="Proteomes" id="UP001239085">
    <property type="component" value="Unassembled WGS sequence"/>
</dbReference>
<gene>
    <name evidence="10" type="ORF">QFZ46_003888</name>
</gene>
<keyword evidence="3" id="KW-1003">Cell membrane</keyword>
<evidence type="ECO:0000313" key="10">
    <source>
        <dbReference type="EMBL" id="MDQ0645728.1"/>
    </source>
</evidence>
<name>A0ABU0PEH8_9MICO</name>
<feature type="transmembrane region" description="Helical" evidence="8">
    <location>
        <begin position="106"/>
        <end position="125"/>
    </location>
</feature>
<keyword evidence="11" id="KW-1185">Reference proteome</keyword>
<keyword evidence="6 8" id="KW-0472">Membrane</keyword>
<comment type="similarity">
    <text evidence="2">Belongs to the acyltransferase 3 family.</text>
</comment>
<keyword evidence="4 8" id="KW-0812">Transmembrane</keyword>
<feature type="transmembrane region" description="Helical" evidence="8">
    <location>
        <begin position="63"/>
        <end position="85"/>
    </location>
</feature>
<feature type="transmembrane region" description="Helical" evidence="8">
    <location>
        <begin position="170"/>
        <end position="189"/>
    </location>
</feature>
<evidence type="ECO:0000256" key="7">
    <source>
        <dbReference type="SAM" id="MobiDB-lite"/>
    </source>
</evidence>
<organism evidence="10 11">
    <name type="scientific">Microbacterium murale</name>
    <dbReference type="NCBI Taxonomy" id="1081040"/>
    <lineage>
        <taxon>Bacteria</taxon>
        <taxon>Bacillati</taxon>
        <taxon>Actinomycetota</taxon>
        <taxon>Actinomycetes</taxon>
        <taxon>Micrococcales</taxon>
        <taxon>Microbacteriaceae</taxon>
        <taxon>Microbacterium</taxon>
    </lineage>
</organism>
<feature type="transmembrane region" description="Helical" evidence="8">
    <location>
        <begin position="195"/>
        <end position="215"/>
    </location>
</feature>
<comment type="caution">
    <text evidence="10">The sequence shown here is derived from an EMBL/GenBank/DDBJ whole genome shotgun (WGS) entry which is preliminary data.</text>
</comment>
<dbReference type="PANTHER" id="PTHR40074">
    <property type="entry name" value="O-ACETYLTRANSFERASE WECH"/>
    <property type="match status" value="1"/>
</dbReference>
<reference evidence="10 11" key="1">
    <citation type="submission" date="2023-07" db="EMBL/GenBank/DDBJ databases">
        <title>Comparative genomics of wheat-associated soil bacteria to identify genetic determinants of phenazine resistance.</title>
        <authorList>
            <person name="Mouncey N."/>
        </authorList>
    </citation>
    <scope>NUCLEOTIDE SEQUENCE [LARGE SCALE GENOMIC DNA]</scope>
    <source>
        <strain evidence="10 11">W2I7</strain>
    </source>
</reference>
<feature type="transmembrane region" description="Helical" evidence="8">
    <location>
        <begin position="259"/>
        <end position="276"/>
    </location>
</feature>
<evidence type="ECO:0000256" key="4">
    <source>
        <dbReference type="ARBA" id="ARBA00022692"/>
    </source>
</evidence>
<feature type="domain" description="Acyltransferase 3" evidence="9">
    <location>
        <begin position="18"/>
        <end position="359"/>
    </location>
</feature>
<dbReference type="EMBL" id="JAUSXK010000001">
    <property type="protein sequence ID" value="MDQ0645728.1"/>
    <property type="molecule type" value="Genomic_DNA"/>
</dbReference>
<feature type="compositionally biased region" description="Polar residues" evidence="7">
    <location>
        <begin position="433"/>
        <end position="443"/>
    </location>
</feature>
<evidence type="ECO:0000256" key="6">
    <source>
        <dbReference type="ARBA" id="ARBA00023136"/>
    </source>
</evidence>
<dbReference type="InterPro" id="IPR002656">
    <property type="entry name" value="Acyl_transf_3_dom"/>
</dbReference>
<evidence type="ECO:0000313" key="11">
    <source>
        <dbReference type="Proteomes" id="UP001239085"/>
    </source>
</evidence>
<feature type="transmembrane region" description="Helical" evidence="8">
    <location>
        <begin position="145"/>
        <end position="163"/>
    </location>
</feature>
<evidence type="ECO:0000256" key="2">
    <source>
        <dbReference type="ARBA" id="ARBA00007400"/>
    </source>
</evidence>
<comment type="subcellular location">
    <subcellularLocation>
        <location evidence="1">Cell membrane</location>
        <topology evidence="1">Multi-pass membrane protein</topology>
    </subcellularLocation>
</comment>
<evidence type="ECO:0000259" key="9">
    <source>
        <dbReference type="Pfam" id="PF01757"/>
    </source>
</evidence>
<evidence type="ECO:0000256" key="5">
    <source>
        <dbReference type="ARBA" id="ARBA00022989"/>
    </source>
</evidence>
<feature type="transmembrane region" description="Helical" evidence="8">
    <location>
        <begin position="21"/>
        <end position="43"/>
    </location>
</feature>
<evidence type="ECO:0000256" key="1">
    <source>
        <dbReference type="ARBA" id="ARBA00004651"/>
    </source>
</evidence>
<keyword evidence="5 8" id="KW-1133">Transmembrane helix</keyword>
<proteinExistence type="inferred from homology"/>